<proteinExistence type="predicted"/>
<dbReference type="Gramene" id="Solyc02g036190.1.1">
    <property type="protein sequence ID" value="Solyc02g036190.1.1.1"/>
    <property type="gene ID" value="Solyc02g036190.1"/>
</dbReference>
<dbReference type="InParanoid" id="A0A3Q7EZB6"/>
<dbReference type="PaxDb" id="4081-Solyc02g036190.1.1"/>
<accession>A0A3Q7EZB6</accession>
<reference evidence="2" key="1">
    <citation type="journal article" date="2012" name="Nature">
        <title>The tomato genome sequence provides insights into fleshy fruit evolution.</title>
        <authorList>
            <consortium name="Tomato Genome Consortium"/>
        </authorList>
    </citation>
    <scope>NUCLEOTIDE SEQUENCE [LARGE SCALE GENOMIC DNA]</scope>
    <source>
        <strain evidence="2">cv. Heinz 1706</strain>
    </source>
</reference>
<dbReference type="EnsemblPlants" id="Solyc02g036190.1.1">
    <property type="protein sequence ID" value="Solyc02g036190.1.1.1"/>
    <property type="gene ID" value="Solyc02g036190.1"/>
</dbReference>
<name>A0A3Q7EZB6_SOLLC</name>
<evidence type="ECO:0000313" key="2">
    <source>
        <dbReference type="EnsemblPlants" id="Solyc02g036190.1.1.1"/>
    </source>
</evidence>
<evidence type="ECO:0000313" key="3">
    <source>
        <dbReference type="Proteomes" id="UP000004994"/>
    </source>
</evidence>
<reference evidence="2" key="2">
    <citation type="submission" date="2019-01" db="UniProtKB">
        <authorList>
            <consortium name="EnsemblPlants"/>
        </authorList>
    </citation>
    <scope>IDENTIFICATION</scope>
    <source>
        <strain evidence="2">cv. Heinz 1706</strain>
    </source>
</reference>
<evidence type="ECO:0000256" key="1">
    <source>
        <dbReference type="SAM" id="Phobius"/>
    </source>
</evidence>
<protein>
    <submittedName>
        <fullName evidence="2">Uncharacterized protein</fullName>
    </submittedName>
</protein>
<dbReference type="AlphaFoldDB" id="A0A3Q7EZB6"/>
<keyword evidence="1" id="KW-0472">Membrane</keyword>
<sequence>MYLQDGIFNINSVLLFWPLLYIPIANLNHCRYRCNSFSLCYMKVLNEFYLKIYFVYRET</sequence>
<feature type="transmembrane region" description="Helical" evidence="1">
    <location>
        <begin position="6"/>
        <end position="24"/>
    </location>
</feature>
<keyword evidence="1" id="KW-0812">Transmembrane</keyword>
<keyword evidence="1" id="KW-1133">Transmembrane helix</keyword>
<keyword evidence="3" id="KW-1185">Reference proteome</keyword>
<organism evidence="2">
    <name type="scientific">Solanum lycopersicum</name>
    <name type="common">Tomato</name>
    <name type="synonym">Lycopersicon esculentum</name>
    <dbReference type="NCBI Taxonomy" id="4081"/>
    <lineage>
        <taxon>Eukaryota</taxon>
        <taxon>Viridiplantae</taxon>
        <taxon>Streptophyta</taxon>
        <taxon>Embryophyta</taxon>
        <taxon>Tracheophyta</taxon>
        <taxon>Spermatophyta</taxon>
        <taxon>Magnoliopsida</taxon>
        <taxon>eudicotyledons</taxon>
        <taxon>Gunneridae</taxon>
        <taxon>Pentapetalae</taxon>
        <taxon>asterids</taxon>
        <taxon>lamiids</taxon>
        <taxon>Solanales</taxon>
        <taxon>Solanaceae</taxon>
        <taxon>Solanoideae</taxon>
        <taxon>Solaneae</taxon>
        <taxon>Solanum</taxon>
        <taxon>Solanum subgen. Lycopersicon</taxon>
    </lineage>
</organism>
<dbReference type="Proteomes" id="UP000004994">
    <property type="component" value="Chromosome 2"/>
</dbReference>